<evidence type="ECO:0000256" key="1">
    <source>
        <dbReference type="SAM" id="MobiDB-lite"/>
    </source>
</evidence>
<gene>
    <name evidence="2" type="ORF">F53441_3367</name>
</gene>
<sequence length="218" mass="24308">MVGRGSIKSVESFKFKDHKSDIGFEWKYIFTRPVEVTSGRPSYNKEKGLKINVDYNSREGHPTFDKVSGSVLEVGQDDARDLVVSFMRTIRVPESDKDLPSSMAAKGGFFFPMYRESSQGGMASIIRGMNPETRNQDYIVLPEQLWLDGIATAPRVVNQFVATKMAPPQRERSRKSQKDGSSKKRDASSDPSTHDDTPKGASIEWQVAGRDEVGGLQL</sequence>
<reference evidence="2" key="1">
    <citation type="submission" date="2020-01" db="EMBL/GenBank/DDBJ databases">
        <title>Identification and distribution of gene clusters putatively required for synthesis of sphingolipid metabolism inhibitors in phylogenetically diverse species of the filamentous fungus Fusarium.</title>
        <authorList>
            <person name="Kim H.-S."/>
            <person name="Busman M."/>
            <person name="Brown D.W."/>
            <person name="Divon H."/>
            <person name="Uhlig S."/>
            <person name="Proctor R.H."/>
        </authorList>
    </citation>
    <scope>NUCLEOTIDE SEQUENCE</scope>
    <source>
        <strain evidence="2">NRRL 53441</strain>
    </source>
</reference>
<dbReference type="OrthoDB" id="1658288at2759"/>
<name>A0A8H4P2V9_9HYPO</name>
<dbReference type="EMBL" id="JAADJG010000136">
    <property type="protein sequence ID" value="KAF4454051.1"/>
    <property type="molecule type" value="Genomic_DNA"/>
</dbReference>
<protein>
    <submittedName>
        <fullName evidence="2">Putative integral membrane protein</fullName>
    </submittedName>
</protein>
<comment type="caution">
    <text evidence="2">The sequence shown here is derived from an EMBL/GenBank/DDBJ whole genome shotgun (WGS) entry which is preliminary data.</text>
</comment>
<proteinExistence type="predicted"/>
<feature type="compositionally biased region" description="Basic and acidic residues" evidence="1">
    <location>
        <begin position="209"/>
        <end position="218"/>
    </location>
</feature>
<evidence type="ECO:0000313" key="3">
    <source>
        <dbReference type="Proteomes" id="UP000605986"/>
    </source>
</evidence>
<accession>A0A8H4P2V9</accession>
<feature type="region of interest" description="Disordered" evidence="1">
    <location>
        <begin position="162"/>
        <end position="218"/>
    </location>
</feature>
<keyword evidence="3" id="KW-1185">Reference proteome</keyword>
<evidence type="ECO:0000313" key="2">
    <source>
        <dbReference type="EMBL" id="KAF4454051.1"/>
    </source>
</evidence>
<dbReference type="AlphaFoldDB" id="A0A8H4P2V9"/>
<feature type="compositionally biased region" description="Basic and acidic residues" evidence="1">
    <location>
        <begin position="169"/>
        <end position="198"/>
    </location>
</feature>
<organism evidence="2 3">
    <name type="scientific">Fusarium austroafricanum</name>
    <dbReference type="NCBI Taxonomy" id="2364996"/>
    <lineage>
        <taxon>Eukaryota</taxon>
        <taxon>Fungi</taxon>
        <taxon>Dikarya</taxon>
        <taxon>Ascomycota</taxon>
        <taxon>Pezizomycotina</taxon>
        <taxon>Sordariomycetes</taxon>
        <taxon>Hypocreomycetidae</taxon>
        <taxon>Hypocreales</taxon>
        <taxon>Nectriaceae</taxon>
        <taxon>Fusarium</taxon>
        <taxon>Fusarium concolor species complex</taxon>
    </lineage>
</organism>
<dbReference type="Proteomes" id="UP000605986">
    <property type="component" value="Unassembled WGS sequence"/>
</dbReference>